<sequence>MSDPDDEENGRTDLDDQSMDEVYDMTDDLDESVDTLASPTKASMDIDDESDVVPYRRKDAPTRSVPEGSSTSRDIHGTSSDDDDDDEPPEIPGSPMKPASTGQATTHNSNESAEVEATMDGESSSSEEEYETDKQSRKDRINDQRRSIASTTTSSTQASTTSSSSSTTCTVRTATTTSQDNTQAQPKQHSVQPAVRKTSTTSSSTSNSQNEAMYKAVANKMMTSPSDAKFTYKQQVESDAKANSPTIPIASTSKSPTSITSTSRGATTASKASDLNFPPEILQLLQFVDDFHPETIEIPTIVQPFVPEYIPSIGSPYEGVHVLRPDNMDDPIGLVVLAEPHAMQSNVAELQLMLKADYKSVHARWELSVLSIENAHERPDAIDAWINSVSKIHQSQPLCQVHYTRPFPAVEVLMEVWPSEVEAALSQIKLPSAALDVSVDEYSRIVCGLLDIPVYPWHIRESLHVLFTLYQAFHENPHFAQYK</sequence>
<dbReference type="GO" id="GO:0060271">
    <property type="term" value="P:cilium assembly"/>
    <property type="evidence" value="ECO:0007669"/>
    <property type="project" value="TreeGrafter"/>
</dbReference>
<dbReference type="AlphaFoldDB" id="W4GDM0"/>
<evidence type="ECO:0000256" key="3">
    <source>
        <dbReference type="ARBA" id="ARBA00022490"/>
    </source>
</evidence>
<feature type="compositionally biased region" description="Polar residues" evidence="7">
    <location>
        <begin position="100"/>
        <end position="112"/>
    </location>
</feature>
<feature type="compositionally biased region" description="Polar residues" evidence="7">
    <location>
        <begin position="180"/>
        <end position="191"/>
    </location>
</feature>
<keyword evidence="6" id="KW-0966">Cell projection</keyword>
<dbReference type="GO" id="GO:0030992">
    <property type="term" value="C:intraciliary transport particle B"/>
    <property type="evidence" value="ECO:0007669"/>
    <property type="project" value="TreeGrafter"/>
</dbReference>
<dbReference type="InterPro" id="IPR022088">
    <property type="entry name" value="Intraflagellar_transp_cmplxB"/>
</dbReference>
<evidence type="ECO:0008006" key="9">
    <source>
        <dbReference type="Google" id="ProtNLM"/>
    </source>
</evidence>
<evidence type="ECO:0000256" key="4">
    <source>
        <dbReference type="ARBA" id="ARBA00023069"/>
    </source>
</evidence>
<dbReference type="PANTHER" id="PTHR13376:SF0">
    <property type="entry name" value="INTRAFLAGELLAR TRANSPORT PROTEIN 46 HOMOLOG"/>
    <property type="match status" value="1"/>
</dbReference>
<evidence type="ECO:0000256" key="7">
    <source>
        <dbReference type="SAM" id="MobiDB-lite"/>
    </source>
</evidence>
<dbReference type="Pfam" id="PF12317">
    <property type="entry name" value="IFT46_B_C"/>
    <property type="match status" value="1"/>
</dbReference>
<dbReference type="OrthoDB" id="2119217at2759"/>
<keyword evidence="4" id="KW-0969">Cilium</keyword>
<dbReference type="RefSeq" id="XP_009833460.1">
    <property type="nucleotide sequence ID" value="XM_009835158.1"/>
</dbReference>
<evidence type="ECO:0000256" key="6">
    <source>
        <dbReference type="ARBA" id="ARBA00023273"/>
    </source>
</evidence>
<gene>
    <name evidence="8" type="ORF">H257_09043</name>
</gene>
<dbReference type="GO" id="GO:0005815">
    <property type="term" value="C:microtubule organizing center"/>
    <property type="evidence" value="ECO:0007669"/>
    <property type="project" value="TreeGrafter"/>
</dbReference>
<comment type="subcellular location">
    <subcellularLocation>
        <location evidence="1">Cytoplasm</location>
        <location evidence="1">Cytoskeleton</location>
        <location evidence="1">Cilium basal body</location>
    </subcellularLocation>
</comment>
<evidence type="ECO:0000256" key="5">
    <source>
        <dbReference type="ARBA" id="ARBA00023212"/>
    </source>
</evidence>
<feature type="region of interest" description="Disordered" evidence="7">
    <location>
        <begin position="1"/>
        <end position="210"/>
    </location>
</feature>
<dbReference type="GO" id="GO:0031514">
    <property type="term" value="C:motile cilium"/>
    <property type="evidence" value="ECO:0007669"/>
    <property type="project" value="TreeGrafter"/>
</dbReference>
<keyword evidence="3" id="KW-0963">Cytoplasm</keyword>
<feature type="region of interest" description="Disordered" evidence="7">
    <location>
        <begin position="234"/>
        <end position="272"/>
    </location>
</feature>
<keyword evidence="5" id="KW-0206">Cytoskeleton</keyword>
<proteinExistence type="inferred from homology"/>
<protein>
    <recommendedName>
        <fullName evidence="9">Intraflagellar transport protein 46 homolog</fullName>
    </recommendedName>
</protein>
<name>W4GDM0_APHAT</name>
<dbReference type="PANTHER" id="PTHR13376">
    <property type="entry name" value="INTRAFLAGELLAR TRANSPORT PROTEIN 46 HOMOLOG"/>
    <property type="match status" value="1"/>
</dbReference>
<feature type="compositionally biased region" description="Acidic residues" evidence="7">
    <location>
        <begin position="113"/>
        <end position="131"/>
    </location>
</feature>
<feature type="compositionally biased region" description="Low complexity" evidence="7">
    <location>
        <begin position="198"/>
        <end position="208"/>
    </location>
</feature>
<dbReference type="VEuPathDB" id="FungiDB:H257_09043"/>
<evidence type="ECO:0000256" key="2">
    <source>
        <dbReference type="ARBA" id="ARBA00007700"/>
    </source>
</evidence>
<feature type="compositionally biased region" description="Acidic residues" evidence="7">
    <location>
        <begin position="15"/>
        <end position="33"/>
    </location>
</feature>
<accession>W4GDM0</accession>
<organism evidence="8">
    <name type="scientific">Aphanomyces astaci</name>
    <name type="common">Crayfish plague agent</name>
    <dbReference type="NCBI Taxonomy" id="112090"/>
    <lineage>
        <taxon>Eukaryota</taxon>
        <taxon>Sar</taxon>
        <taxon>Stramenopiles</taxon>
        <taxon>Oomycota</taxon>
        <taxon>Saprolegniomycetes</taxon>
        <taxon>Saprolegniales</taxon>
        <taxon>Verrucalvaceae</taxon>
        <taxon>Aphanomyces</taxon>
    </lineage>
</organism>
<feature type="compositionally biased region" description="Low complexity" evidence="7">
    <location>
        <begin position="147"/>
        <end position="179"/>
    </location>
</feature>
<feature type="compositionally biased region" description="Low complexity" evidence="7">
    <location>
        <begin position="244"/>
        <end position="263"/>
    </location>
</feature>
<comment type="similarity">
    <text evidence="2">Belongs to the IFT46 family.</text>
</comment>
<evidence type="ECO:0000256" key="1">
    <source>
        <dbReference type="ARBA" id="ARBA00004120"/>
    </source>
</evidence>
<feature type="compositionally biased region" description="Acidic residues" evidence="7">
    <location>
        <begin position="80"/>
        <end position="89"/>
    </location>
</feature>
<evidence type="ECO:0000313" key="8">
    <source>
        <dbReference type="EMBL" id="ETV77154.1"/>
    </source>
</evidence>
<dbReference type="GeneID" id="20811039"/>
<feature type="compositionally biased region" description="Basic and acidic residues" evidence="7">
    <location>
        <begin position="132"/>
        <end position="146"/>
    </location>
</feature>
<dbReference type="EMBL" id="KI913134">
    <property type="protein sequence ID" value="ETV77154.1"/>
    <property type="molecule type" value="Genomic_DNA"/>
</dbReference>
<dbReference type="GO" id="GO:0042073">
    <property type="term" value="P:intraciliary transport"/>
    <property type="evidence" value="ECO:0007669"/>
    <property type="project" value="InterPro"/>
</dbReference>
<feature type="compositionally biased region" description="Polar residues" evidence="7">
    <location>
        <begin position="234"/>
        <end position="243"/>
    </location>
</feature>
<reference evidence="8" key="1">
    <citation type="submission" date="2013-12" db="EMBL/GenBank/DDBJ databases">
        <title>The Genome Sequence of Aphanomyces astaci APO3.</title>
        <authorList>
            <consortium name="The Broad Institute Genomics Platform"/>
            <person name="Russ C."/>
            <person name="Tyler B."/>
            <person name="van West P."/>
            <person name="Dieguez-Uribeondo J."/>
            <person name="Young S.K."/>
            <person name="Zeng Q."/>
            <person name="Gargeya S."/>
            <person name="Fitzgerald M."/>
            <person name="Abouelleil A."/>
            <person name="Alvarado L."/>
            <person name="Chapman S.B."/>
            <person name="Gainer-Dewar J."/>
            <person name="Goldberg J."/>
            <person name="Griggs A."/>
            <person name="Gujja S."/>
            <person name="Hansen M."/>
            <person name="Howarth C."/>
            <person name="Imamovic A."/>
            <person name="Ireland A."/>
            <person name="Larimer J."/>
            <person name="McCowan C."/>
            <person name="Murphy C."/>
            <person name="Pearson M."/>
            <person name="Poon T.W."/>
            <person name="Priest M."/>
            <person name="Roberts A."/>
            <person name="Saif S."/>
            <person name="Shea T."/>
            <person name="Sykes S."/>
            <person name="Wortman J."/>
            <person name="Nusbaum C."/>
            <person name="Birren B."/>
        </authorList>
    </citation>
    <scope>NUCLEOTIDE SEQUENCE [LARGE SCALE GENOMIC DNA]</scope>
    <source>
        <strain evidence="8">APO3</strain>
    </source>
</reference>